<reference evidence="5" key="1">
    <citation type="submission" date="2021-02" db="EMBL/GenBank/DDBJ databases">
        <authorList>
            <person name="Nowell W R."/>
        </authorList>
    </citation>
    <scope>NUCLEOTIDE SEQUENCE</scope>
</reference>
<sequence length="122" mass="14670">MILSCYWFPLLDAKKWELILITQCPTLVEFELGCNGHDDDNAYKKAGLDFDKRCETRTFWKKRNAIQLLIQLMRKMIIIILQLYSILKKEKATSIIEDFWMKWIQQMLLNKETFLVLVVIYF</sequence>
<dbReference type="Proteomes" id="UP000663860">
    <property type="component" value="Unassembled WGS sequence"/>
</dbReference>
<gene>
    <name evidence="2" type="ORF">IZO911_LOCUS42286</name>
    <name evidence="3" type="ORF">JYZ213_LOCUS41138</name>
    <name evidence="5" type="ORF">OKA104_LOCUS30922</name>
    <name evidence="4" type="ORF">OXD698_LOCUS29927</name>
    <name evidence="1" type="ORF">VCS650_LOCUS9445</name>
</gene>
<evidence type="ECO:0000313" key="1">
    <source>
        <dbReference type="EMBL" id="CAF0903553.1"/>
    </source>
</evidence>
<evidence type="ECO:0000313" key="6">
    <source>
        <dbReference type="Proteomes" id="UP000663881"/>
    </source>
</evidence>
<evidence type="ECO:0000313" key="5">
    <source>
        <dbReference type="EMBL" id="CAF4020336.1"/>
    </source>
</evidence>
<dbReference type="Proteomes" id="UP000663845">
    <property type="component" value="Unassembled WGS sequence"/>
</dbReference>
<dbReference type="EMBL" id="CAJNOE010001775">
    <property type="protein sequence ID" value="CAF1449623.1"/>
    <property type="molecule type" value="Genomic_DNA"/>
</dbReference>
<dbReference type="AlphaFoldDB" id="A0A819Q8A9"/>
<dbReference type="EMBL" id="CAJNON010000065">
    <property type="protein sequence ID" value="CAF0903553.1"/>
    <property type="molecule type" value="Genomic_DNA"/>
</dbReference>
<organism evidence="5 6">
    <name type="scientific">Adineta steineri</name>
    <dbReference type="NCBI Taxonomy" id="433720"/>
    <lineage>
        <taxon>Eukaryota</taxon>
        <taxon>Metazoa</taxon>
        <taxon>Spiralia</taxon>
        <taxon>Gnathifera</taxon>
        <taxon>Rotifera</taxon>
        <taxon>Eurotatoria</taxon>
        <taxon>Bdelloidea</taxon>
        <taxon>Adinetida</taxon>
        <taxon>Adinetidae</taxon>
        <taxon>Adineta</taxon>
    </lineage>
</organism>
<dbReference type="Proteomes" id="UP000663844">
    <property type="component" value="Unassembled WGS sequence"/>
</dbReference>
<proteinExistence type="predicted"/>
<dbReference type="Proteomes" id="UP000663891">
    <property type="component" value="Unassembled WGS sequence"/>
</dbReference>
<dbReference type="Proteomes" id="UP000663881">
    <property type="component" value="Unassembled WGS sequence"/>
</dbReference>
<name>A0A819Q8A9_9BILA</name>
<protein>
    <submittedName>
        <fullName evidence="5">Uncharacterized protein</fullName>
    </submittedName>
</protein>
<accession>A0A819Q8A9</accession>
<evidence type="ECO:0000313" key="3">
    <source>
        <dbReference type="EMBL" id="CAF1458984.1"/>
    </source>
</evidence>
<evidence type="ECO:0000313" key="4">
    <source>
        <dbReference type="EMBL" id="CAF4008085.1"/>
    </source>
</evidence>
<dbReference type="EMBL" id="CAJNOG010001619">
    <property type="protein sequence ID" value="CAF1458984.1"/>
    <property type="molecule type" value="Genomic_DNA"/>
</dbReference>
<evidence type="ECO:0000313" key="2">
    <source>
        <dbReference type="EMBL" id="CAF1449623.1"/>
    </source>
</evidence>
<comment type="caution">
    <text evidence="5">The sequence shown here is derived from an EMBL/GenBank/DDBJ whole genome shotgun (WGS) entry which is preliminary data.</text>
</comment>
<dbReference type="EMBL" id="CAJOAY010003409">
    <property type="protein sequence ID" value="CAF4020336.1"/>
    <property type="molecule type" value="Genomic_DNA"/>
</dbReference>
<dbReference type="EMBL" id="CAJOAZ010003448">
    <property type="protein sequence ID" value="CAF4008085.1"/>
    <property type="molecule type" value="Genomic_DNA"/>
</dbReference>